<feature type="domain" description="C2H2-type" evidence="9">
    <location>
        <begin position="93"/>
        <end position="120"/>
    </location>
</feature>
<comment type="subcellular location">
    <subcellularLocation>
        <location evidence="1">Nucleus</location>
    </subcellularLocation>
</comment>
<evidence type="ECO:0000259" key="9">
    <source>
        <dbReference type="PROSITE" id="PS50157"/>
    </source>
</evidence>
<dbReference type="InterPro" id="IPR050331">
    <property type="entry name" value="Zinc_finger"/>
</dbReference>
<keyword evidence="4 8" id="KW-0863">Zinc-finger</keyword>
<sequence>MKDDKFHRSTTAECLFCSENLSGNALLIHLQVEHPTYVLGSDINQSHNLDKTVSNNFHHVKKKKHQCPYCAKTFIRPSDLVRHLRVHIGEKQYLCEKCQRSFTYESNLKTHLQTHNSRNPTYFKCGYCSKNFLSNSALRLHIRIHTNESPFTCDFPECNELFRTNKLKLTHIKKFHLSTPEKQISSKEAANQMLSSIKSLSKSCHQKILSTSQNSAFSIVRSSVNNTALMDHFQVVFRVQLRCGSASVIPGVMTHHSPTDIIIEISTLRSLSKDNYAMRIPLKKSGVPDSLQLILDPQAILMRLETETSNMFSFIVYPFPTVQVGPAQPLAIQIAKENNVQPRQLPSFVIECFLQRNETFISAEVRQTLAQSCLDFAERF</sequence>
<feature type="domain" description="C2H2-type" evidence="9">
    <location>
        <begin position="65"/>
        <end position="92"/>
    </location>
</feature>
<feature type="domain" description="C2H2-type" evidence="9">
    <location>
        <begin position="123"/>
        <end position="150"/>
    </location>
</feature>
<keyword evidence="5" id="KW-0862">Zinc</keyword>
<name>A0A914D561_9BILA</name>
<evidence type="ECO:0000256" key="2">
    <source>
        <dbReference type="ARBA" id="ARBA00022723"/>
    </source>
</evidence>
<dbReference type="GO" id="GO:0005634">
    <property type="term" value="C:nucleus"/>
    <property type="evidence" value="ECO:0007669"/>
    <property type="project" value="UniProtKB-SubCell"/>
</dbReference>
<dbReference type="PANTHER" id="PTHR16515">
    <property type="entry name" value="PR DOMAIN ZINC FINGER PROTEIN"/>
    <property type="match status" value="1"/>
</dbReference>
<dbReference type="PROSITE" id="PS50157">
    <property type="entry name" value="ZINC_FINGER_C2H2_2"/>
    <property type="match status" value="3"/>
</dbReference>
<dbReference type="Proteomes" id="UP000887540">
    <property type="component" value="Unplaced"/>
</dbReference>
<dbReference type="PANTHER" id="PTHR16515:SF49">
    <property type="entry name" value="GASTRULA ZINC FINGER PROTEIN XLCGF49.1-LIKE-RELATED"/>
    <property type="match status" value="1"/>
</dbReference>
<keyword evidence="2" id="KW-0479">Metal-binding</keyword>
<evidence type="ECO:0000313" key="11">
    <source>
        <dbReference type="WBParaSite" id="ACRNAN_scaffold1916.g27143.t1"/>
    </source>
</evidence>
<protein>
    <submittedName>
        <fullName evidence="11">C2H2-type domain-containing protein</fullName>
    </submittedName>
</protein>
<organism evidence="10 11">
    <name type="scientific">Acrobeloides nanus</name>
    <dbReference type="NCBI Taxonomy" id="290746"/>
    <lineage>
        <taxon>Eukaryota</taxon>
        <taxon>Metazoa</taxon>
        <taxon>Ecdysozoa</taxon>
        <taxon>Nematoda</taxon>
        <taxon>Chromadorea</taxon>
        <taxon>Rhabditida</taxon>
        <taxon>Tylenchina</taxon>
        <taxon>Cephalobomorpha</taxon>
        <taxon>Cephaloboidea</taxon>
        <taxon>Cephalobidae</taxon>
        <taxon>Acrobeloides</taxon>
    </lineage>
</organism>
<evidence type="ECO:0000256" key="6">
    <source>
        <dbReference type="ARBA" id="ARBA00023125"/>
    </source>
</evidence>
<dbReference type="WBParaSite" id="ACRNAN_scaffold1916.g27143.t1">
    <property type="protein sequence ID" value="ACRNAN_scaffold1916.g27143.t1"/>
    <property type="gene ID" value="ACRNAN_scaffold1916.g27143"/>
</dbReference>
<dbReference type="SMART" id="SM00355">
    <property type="entry name" value="ZnF_C2H2"/>
    <property type="match status" value="5"/>
</dbReference>
<keyword evidence="10" id="KW-1185">Reference proteome</keyword>
<evidence type="ECO:0000256" key="8">
    <source>
        <dbReference type="PROSITE-ProRule" id="PRU00042"/>
    </source>
</evidence>
<evidence type="ECO:0000256" key="3">
    <source>
        <dbReference type="ARBA" id="ARBA00022737"/>
    </source>
</evidence>
<dbReference type="Gene3D" id="3.30.160.60">
    <property type="entry name" value="Classic Zinc Finger"/>
    <property type="match status" value="4"/>
</dbReference>
<proteinExistence type="predicted"/>
<dbReference type="FunFam" id="3.30.160.60:FF:000100">
    <property type="entry name" value="Zinc finger 45-like"/>
    <property type="match status" value="1"/>
</dbReference>
<evidence type="ECO:0000256" key="5">
    <source>
        <dbReference type="ARBA" id="ARBA00022833"/>
    </source>
</evidence>
<evidence type="ECO:0000313" key="10">
    <source>
        <dbReference type="Proteomes" id="UP000887540"/>
    </source>
</evidence>
<keyword evidence="3" id="KW-0677">Repeat</keyword>
<dbReference type="Pfam" id="PF00096">
    <property type="entry name" value="zf-C2H2"/>
    <property type="match status" value="3"/>
</dbReference>
<accession>A0A914D561</accession>
<dbReference type="GO" id="GO:0008270">
    <property type="term" value="F:zinc ion binding"/>
    <property type="evidence" value="ECO:0007669"/>
    <property type="project" value="UniProtKB-KW"/>
</dbReference>
<keyword evidence="7" id="KW-0539">Nucleus</keyword>
<dbReference type="InterPro" id="IPR036236">
    <property type="entry name" value="Znf_C2H2_sf"/>
</dbReference>
<evidence type="ECO:0000256" key="7">
    <source>
        <dbReference type="ARBA" id="ARBA00023242"/>
    </source>
</evidence>
<keyword evidence="6" id="KW-0238">DNA-binding</keyword>
<dbReference type="GO" id="GO:0003677">
    <property type="term" value="F:DNA binding"/>
    <property type="evidence" value="ECO:0007669"/>
    <property type="project" value="UniProtKB-KW"/>
</dbReference>
<evidence type="ECO:0000256" key="4">
    <source>
        <dbReference type="ARBA" id="ARBA00022771"/>
    </source>
</evidence>
<evidence type="ECO:0000256" key="1">
    <source>
        <dbReference type="ARBA" id="ARBA00004123"/>
    </source>
</evidence>
<reference evidence="11" key="1">
    <citation type="submission" date="2022-11" db="UniProtKB">
        <authorList>
            <consortium name="WormBaseParasite"/>
        </authorList>
    </citation>
    <scope>IDENTIFICATION</scope>
</reference>
<dbReference type="AlphaFoldDB" id="A0A914D561"/>
<dbReference type="PROSITE" id="PS00028">
    <property type="entry name" value="ZINC_FINGER_C2H2_1"/>
    <property type="match status" value="4"/>
</dbReference>
<dbReference type="GO" id="GO:0010468">
    <property type="term" value="P:regulation of gene expression"/>
    <property type="evidence" value="ECO:0007669"/>
    <property type="project" value="TreeGrafter"/>
</dbReference>
<dbReference type="InterPro" id="IPR013087">
    <property type="entry name" value="Znf_C2H2_type"/>
</dbReference>
<dbReference type="SUPFAM" id="SSF57667">
    <property type="entry name" value="beta-beta-alpha zinc fingers"/>
    <property type="match status" value="2"/>
</dbReference>
<dbReference type="FunFam" id="3.30.160.60:FF:000045">
    <property type="entry name" value="ZFP69 zinc finger protein B"/>
    <property type="match status" value="1"/>
</dbReference>